<name>A0ABP3BCW3_9FLAO</name>
<evidence type="ECO:0000313" key="2">
    <source>
        <dbReference type="Proteomes" id="UP000019275"/>
    </source>
</evidence>
<sequence>MPREPIPLIRKGGFLDAEKLFVLSYEGTVSEKKYFNDFRESVFFNDSGLIEIVPLKKEENSGTDPLSVKKLLKKAKLDYQFKKTDEFWLIIDRDHWETIHKIDFDKLVADCKKENNFFLAMSNPCFEIWLILHLKDITEYNESEVNKLLENASESRKKNHIDVVLGDLQGRGYNKKPNPEIFLPLTKIAIDRAKNLDNKNEPYPKKLGSHIYKLIEKLLKT</sequence>
<proteinExistence type="predicted"/>
<protein>
    <recommendedName>
        <fullName evidence="3">RloB-like protein</fullName>
    </recommendedName>
</protein>
<keyword evidence="2" id="KW-1185">Reference proteome</keyword>
<accession>A0ABP3BCW3</accession>
<dbReference type="Pfam" id="PF13707">
    <property type="entry name" value="RloB"/>
    <property type="match status" value="1"/>
</dbReference>
<gene>
    <name evidence="1" type="ORF">KLA_01370</name>
</gene>
<evidence type="ECO:0008006" key="3">
    <source>
        <dbReference type="Google" id="ProtNLM"/>
    </source>
</evidence>
<dbReference type="RefSeq" id="WP_034643064.1">
    <property type="nucleotide sequence ID" value="NZ_ARZX01000001.1"/>
</dbReference>
<reference evidence="1 2" key="1">
    <citation type="journal article" date="2014" name="Genome Announc.">
        <title>Draft Genome Sequence of the Carrageenan-Degrading Bacterium Cellulophaga sp. Strain KL-A, Isolated from Decaying Marine Algae.</title>
        <authorList>
            <person name="Shan D."/>
            <person name="Ying J."/>
            <person name="Li X."/>
            <person name="Gao Z."/>
            <person name="Wei G."/>
            <person name="Shao Z."/>
        </authorList>
    </citation>
    <scope>NUCLEOTIDE SEQUENCE [LARGE SCALE GENOMIC DNA]</scope>
    <source>
        <strain evidence="1 2">KL-A</strain>
    </source>
</reference>
<dbReference type="EMBL" id="ARZX01000001">
    <property type="protein sequence ID" value="EWH15167.1"/>
    <property type="molecule type" value="Genomic_DNA"/>
</dbReference>
<organism evidence="1 2">
    <name type="scientific">Cellulophaga geojensis KL-A</name>
    <dbReference type="NCBI Taxonomy" id="1328323"/>
    <lineage>
        <taxon>Bacteria</taxon>
        <taxon>Pseudomonadati</taxon>
        <taxon>Bacteroidota</taxon>
        <taxon>Flavobacteriia</taxon>
        <taxon>Flavobacteriales</taxon>
        <taxon>Flavobacteriaceae</taxon>
        <taxon>Cellulophaga</taxon>
    </lineage>
</organism>
<evidence type="ECO:0000313" key="1">
    <source>
        <dbReference type="EMBL" id="EWH15167.1"/>
    </source>
</evidence>
<dbReference type="Proteomes" id="UP000019275">
    <property type="component" value="Unassembled WGS sequence"/>
</dbReference>
<comment type="caution">
    <text evidence="1">The sequence shown here is derived from an EMBL/GenBank/DDBJ whole genome shotgun (WGS) entry which is preliminary data.</text>
</comment>
<dbReference type="InterPro" id="IPR025591">
    <property type="entry name" value="RloB"/>
</dbReference>